<accession>A0A6J4LHP9</accession>
<feature type="compositionally biased region" description="Low complexity" evidence="1">
    <location>
        <begin position="24"/>
        <end position="35"/>
    </location>
</feature>
<organism evidence="2">
    <name type="scientific">uncultured Nocardioidaceae bacterium</name>
    <dbReference type="NCBI Taxonomy" id="253824"/>
    <lineage>
        <taxon>Bacteria</taxon>
        <taxon>Bacillati</taxon>
        <taxon>Actinomycetota</taxon>
        <taxon>Actinomycetes</taxon>
        <taxon>Propionibacteriales</taxon>
        <taxon>Nocardioidaceae</taxon>
        <taxon>environmental samples</taxon>
    </lineage>
</organism>
<proteinExistence type="predicted"/>
<name>A0A6J4LHP9_9ACTN</name>
<feature type="non-terminal residue" evidence="2">
    <location>
        <position position="1"/>
    </location>
</feature>
<evidence type="ECO:0000313" key="2">
    <source>
        <dbReference type="EMBL" id="CAA9333522.1"/>
    </source>
</evidence>
<reference evidence="2" key="1">
    <citation type="submission" date="2020-02" db="EMBL/GenBank/DDBJ databases">
        <authorList>
            <person name="Meier V. D."/>
        </authorList>
    </citation>
    <scope>NUCLEOTIDE SEQUENCE</scope>
    <source>
        <strain evidence="2">AVDCRST_MAG36</strain>
    </source>
</reference>
<dbReference type="AlphaFoldDB" id="A0A6J4LHP9"/>
<evidence type="ECO:0000256" key="1">
    <source>
        <dbReference type="SAM" id="MobiDB-lite"/>
    </source>
</evidence>
<gene>
    <name evidence="2" type="ORF">AVDCRST_MAG36-1055</name>
</gene>
<feature type="non-terminal residue" evidence="2">
    <location>
        <position position="81"/>
    </location>
</feature>
<protein>
    <submittedName>
        <fullName evidence="2">Uncharacterized protein</fullName>
    </submittedName>
</protein>
<dbReference type="EMBL" id="CADCUH010000064">
    <property type="protein sequence ID" value="CAA9333522.1"/>
    <property type="molecule type" value="Genomic_DNA"/>
</dbReference>
<sequence length="81" mass="8761">EHRVRPRGRAGTGVPRPSSERAPPRPRAGVPGARRTVGALGVGGRRQRRHLAGPGPARGRRRRRPGGRPRGWSRVRSSPGL</sequence>
<feature type="compositionally biased region" description="Basic residues" evidence="1">
    <location>
        <begin position="58"/>
        <end position="73"/>
    </location>
</feature>
<feature type="region of interest" description="Disordered" evidence="1">
    <location>
        <begin position="1"/>
        <end position="81"/>
    </location>
</feature>